<dbReference type="RefSeq" id="WP_040150138.1">
    <property type="nucleotide sequence ID" value="NZ_CP018476.1"/>
</dbReference>
<evidence type="ECO:0000256" key="1">
    <source>
        <dbReference type="SAM" id="SignalP"/>
    </source>
</evidence>
<organism evidence="2 3">
    <name type="scientific">Xanthomonas perforans</name>
    <dbReference type="NCBI Taxonomy" id="442694"/>
    <lineage>
        <taxon>Bacteria</taxon>
        <taxon>Pseudomonadati</taxon>
        <taxon>Pseudomonadota</taxon>
        <taxon>Gammaproteobacteria</taxon>
        <taxon>Lysobacterales</taxon>
        <taxon>Lysobacteraceae</taxon>
        <taxon>Xanthomonas</taxon>
    </lineage>
</organism>
<name>A0ABR5EYG4_XANPE</name>
<feature type="signal peptide" evidence="1">
    <location>
        <begin position="1"/>
        <end position="22"/>
    </location>
</feature>
<comment type="caution">
    <text evidence="2">The sequence shown here is derived from an EMBL/GenBank/DDBJ whole genome shotgun (WGS) entry which is preliminary data.</text>
</comment>
<dbReference type="Proteomes" id="UP000035369">
    <property type="component" value="Unassembled WGS sequence"/>
</dbReference>
<feature type="chain" id="PRO_5045792122" evidence="1">
    <location>
        <begin position="23"/>
        <end position="151"/>
    </location>
</feature>
<reference evidence="2 3" key="1">
    <citation type="submission" date="2015-02" db="EMBL/GenBank/DDBJ databases">
        <title>Whole genome sequencing of multiple isolates of three species of pepper and tomato-infecting xanthomonads reveals genetic diversity in field strains and pinpoints effectors responsible for host specificity.</title>
        <authorList>
            <person name="Schwartz A."/>
            <person name="Dahlbeck D."/>
            <person name="Staskawicz B."/>
            <person name="Bart R."/>
            <person name="Potnis N."/>
            <person name="Minsavage G."/>
            <person name="Timilsina S."/>
            <person name="Goss E."/>
            <person name="Jones J."/>
            <person name="Vallad G."/>
            <person name="Barak J."/>
            <person name="Miller S."/>
            <person name="Ritchie D."/>
            <person name="Martins J.Jr."/>
            <person name="Patane J.S."/>
            <person name="Setubal J.C."/>
        </authorList>
    </citation>
    <scope>NUCLEOTIDE SEQUENCE [LARGE SCALE GENOMIC DNA]</scope>
    <source>
        <strain evidence="2 3">Xp3-15</strain>
    </source>
</reference>
<accession>A0ABR5EYG4</accession>
<evidence type="ECO:0000313" key="2">
    <source>
        <dbReference type="EMBL" id="KLC12413.1"/>
    </source>
</evidence>
<sequence>MTKIIPPALLAVLLAAPAAAMAAEPASLSEVLECNVAADKALVALERAGIPITGQSVPVSNVAAYGVPVKRIDHISKNDEFLQVTFVIDRSGHGKLVAAAGLKAWDDEFGAGFRSAMLGGKNELNVTHPDDPNAEDNEVLGFCMMSFRGAL</sequence>
<evidence type="ECO:0000313" key="3">
    <source>
        <dbReference type="Proteomes" id="UP000035369"/>
    </source>
</evidence>
<proteinExistence type="predicted"/>
<gene>
    <name evidence="2" type="ORF">XP315_00080</name>
</gene>
<keyword evidence="3" id="KW-1185">Reference proteome</keyword>
<dbReference type="EMBL" id="JZUY01000003">
    <property type="protein sequence ID" value="KLC12413.1"/>
    <property type="molecule type" value="Genomic_DNA"/>
</dbReference>
<keyword evidence="1" id="KW-0732">Signal</keyword>
<protein>
    <submittedName>
        <fullName evidence="2">Uncharacterized protein</fullName>
    </submittedName>
</protein>
<dbReference type="GeneID" id="61780252"/>